<feature type="signal peptide" evidence="1">
    <location>
        <begin position="1"/>
        <end position="23"/>
    </location>
</feature>
<feature type="chain" id="PRO_5008915718" description="ShKT domain-containing protein" evidence="1">
    <location>
        <begin position="24"/>
        <end position="105"/>
    </location>
</feature>
<dbReference type="EMBL" id="FLRI01000578">
    <property type="protein sequence ID" value="SBT84841.1"/>
    <property type="molecule type" value="Genomic_DNA"/>
</dbReference>
<evidence type="ECO:0000313" key="2">
    <source>
        <dbReference type="EMBL" id="SBT84841.1"/>
    </source>
</evidence>
<accession>A0A1D3JFV1</accession>
<sequence length="105" mass="12090">MNCIIIFITRILFIIVFIKKINARGCFHKEKCAKLFNENIVNCPKSKSSKFCSELEQFKNEYMADNVCKPCPDVPYLKTHLRNIPGEPFVDGREQGIGTYKDQGL</sequence>
<keyword evidence="3" id="KW-1185">Reference proteome</keyword>
<evidence type="ECO:0000256" key="1">
    <source>
        <dbReference type="SAM" id="SignalP"/>
    </source>
</evidence>
<dbReference type="VEuPathDB" id="PlasmoDB:PocGH01_00232000"/>
<proteinExistence type="predicted"/>
<organism evidence="2 3">
    <name type="scientific">Plasmodium ovale</name>
    <name type="common">malaria parasite P. ovale</name>
    <dbReference type="NCBI Taxonomy" id="36330"/>
    <lineage>
        <taxon>Eukaryota</taxon>
        <taxon>Sar</taxon>
        <taxon>Alveolata</taxon>
        <taxon>Apicomplexa</taxon>
        <taxon>Aconoidasida</taxon>
        <taxon>Haemosporida</taxon>
        <taxon>Plasmodiidae</taxon>
        <taxon>Plasmodium</taxon>
        <taxon>Plasmodium (Plasmodium)</taxon>
    </lineage>
</organism>
<evidence type="ECO:0008006" key="4">
    <source>
        <dbReference type="Google" id="ProtNLM"/>
    </source>
</evidence>
<protein>
    <recommendedName>
        <fullName evidence="4">ShKT domain-containing protein</fullName>
    </recommendedName>
</protein>
<reference evidence="2 3" key="1">
    <citation type="submission" date="2016-06" db="EMBL/GenBank/DDBJ databases">
        <authorList>
            <consortium name="Pathogen Informatics"/>
        </authorList>
    </citation>
    <scope>NUCLEOTIDE SEQUENCE [LARGE SCALE GENOMIC DNA]</scope>
    <source>
        <strain evidence="2">PocGH01</strain>
    </source>
</reference>
<evidence type="ECO:0000313" key="3">
    <source>
        <dbReference type="Proteomes" id="UP000242942"/>
    </source>
</evidence>
<keyword evidence="1" id="KW-0732">Signal</keyword>
<dbReference type="AlphaFoldDB" id="A0A1D3JFV1"/>
<name>A0A1D3JFV1_PLAOA</name>
<gene>
    <name evidence="2" type="primary">PocGH01_00232000</name>
    <name evidence="2" type="ORF">POCGH01_00232000</name>
</gene>
<dbReference type="Proteomes" id="UP000242942">
    <property type="component" value="Unassembled WGS sequence"/>
</dbReference>